<comment type="similarity">
    <text evidence="6">Belongs to the cytochrome P450 family.</text>
</comment>
<protein>
    <submittedName>
        <fullName evidence="7">Putative cytochrome P450 monooxygenase</fullName>
    </submittedName>
</protein>
<dbReference type="STRING" id="77044.A0A1S8AAD2"/>
<evidence type="ECO:0000256" key="3">
    <source>
        <dbReference type="ARBA" id="ARBA00023002"/>
    </source>
</evidence>
<evidence type="ECO:0000256" key="2">
    <source>
        <dbReference type="ARBA" id="ARBA00022723"/>
    </source>
</evidence>
<dbReference type="InterPro" id="IPR036396">
    <property type="entry name" value="Cyt_P450_sf"/>
</dbReference>
<dbReference type="GO" id="GO:0004497">
    <property type="term" value="F:monooxygenase activity"/>
    <property type="evidence" value="ECO:0007669"/>
    <property type="project" value="UniProtKB-KW"/>
</dbReference>
<evidence type="ECO:0000313" key="7">
    <source>
        <dbReference type="EMBL" id="GAW26922.1"/>
    </source>
</evidence>
<keyword evidence="2 6" id="KW-0479">Metal-binding</keyword>
<evidence type="ECO:0000256" key="5">
    <source>
        <dbReference type="ARBA" id="ARBA00023033"/>
    </source>
</evidence>
<dbReference type="OMA" id="DDETWIH"/>
<dbReference type="PANTHER" id="PTHR24303:SF31">
    <property type="entry name" value="CYTOCHROME P450 307A1-RELATED"/>
    <property type="match status" value="1"/>
</dbReference>
<dbReference type="SUPFAM" id="SSF48264">
    <property type="entry name" value="Cytochrome P450"/>
    <property type="match status" value="1"/>
</dbReference>
<dbReference type="InterPro" id="IPR017972">
    <property type="entry name" value="Cyt_P450_CS"/>
</dbReference>
<accession>A0A1S8AAD2</accession>
<dbReference type="PROSITE" id="PS00086">
    <property type="entry name" value="CYTOCHROME_P450"/>
    <property type="match status" value="1"/>
</dbReference>
<dbReference type="OrthoDB" id="2789670at2759"/>
<keyword evidence="6" id="KW-0349">Heme</keyword>
<keyword evidence="4 6" id="KW-0408">Iron</keyword>
<evidence type="ECO:0000313" key="8">
    <source>
        <dbReference type="Proteomes" id="UP000054516"/>
    </source>
</evidence>
<keyword evidence="3 6" id="KW-0560">Oxidoreductase</keyword>
<dbReference type="GO" id="GO:0020037">
    <property type="term" value="F:heme binding"/>
    <property type="evidence" value="ECO:0007669"/>
    <property type="project" value="InterPro"/>
</dbReference>
<dbReference type="GO" id="GO:0005506">
    <property type="term" value="F:iron ion binding"/>
    <property type="evidence" value="ECO:0007669"/>
    <property type="project" value="InterPro"/>
</dbReference>
<dbReference type="AlphaFoldDB" id="A0A1S8AAD2"/>
<gene>
    <name evidence="7" type="ORF">SAMD00023353_5600600</name>
</gene>
<name>A0A1S8AAD2_ROSNE</name>
<proteinExistence type="inferred from homology"/>
<reference evidence="7" key="1">
    <citation type="submission" date="2016-03" db="EMBL/GenBank/DDBJ databases">
        <title>Draft genome sequence of Rosellinia necatrix.</title>
        <authorList>
            <person name="Kanematsu S."/>
        </authorList>
    </citation>
    <scope>NUCLEOTIDE SEQUENCE [LARGE SCALE GENOMIC DNA]</scope>
    <source>
        <strain evidence="7">W97</strain>
    </source>
</reference>
<organism evidence="7">
    <name type="scientific">Rosellinia necatrix</name>
    <name type="common">White root-rot fungus</name>
    <dbReference type="NCBI Taxonomy" id="77044"/>
    <lineage>
        <taxon>Eukaryota</taxon>
        <taxon>Fungi</taxon>
        <taxon>Dikarya</taxon>
        <taxon>Ascomycota</taxon>
        <taxon>Pezizomycotina</taxon>
        <taxon>Sordariomycetes</taxon>
        <taxon>Xylariomycetidae</taxon>
        <taxon>Xylariales</taxon>
        <taxon>Xylariaceae</taxon>
        <taxon>Rosellinia</taxon>
    </lineage>
</organism>
<evidence type="ECO:0000256" key="1">
    <source>
        <dbReference type="ARBA" id="ARBA00001971"/>
    </source>
</evidence>
<sequence>MDNNTHPSRGLNLEAARLRPLAAFSVPQSCPSPRILDGFEIPAGTNFIIDSYALNIRDPFWGVDREKFRPGRWLERHKSGRDLRYRYWRFGFGPRTCLGKYLAELIIRSVIIEILGNWHVDLEDITAQQKDMVEKDDGKAGDEKMSWPWDDETWIHSPQLLIRCRPLTGNAT</sequence>
<dbReference type="GO" id="GO:0016705">
    <property type="term" value="F:oxidoreductase activity, acting on paired donors, with incorporation or reduction of molecular oxygen"/>
    <property type="evidence" value="ECO:0007669"/>
    <property type="project" value="InterPro"/>
</dbReference>
<dbReference type="PANTHER" id="PTHR24303">
    <property type="entry name" value="HEME-BINDING MONOOXYGENASE FAMILY"/>
    <property type="match status" value="1"/>
</dbReference>
<keyword evidence="5 6" id="KW-0503">Monooxygenase</keyword>
<comment type="cofactor">
    <cofactor evidence="1">
        <name>heme</name>
        <dbReference type="ChEBI" id="CHEBI:30413"/>
    </cofactor>
</comment>
<dbReference type="Pfam" id="PF00067">
    <property type="entry name" value="p450"/>
    <property type="match status" value="1"/>
</dbReference>
<dbReference type="Gene3D" id="1.10.630.10">
    <property type="entry name" value="Cytochrome P450"/>
    <property type="match status" value="1"/>
</dbReference>
<evidence type="ECO:0000256" key="4">
    <source>
        <dbReference type="ARBA" id="ARBA00023004"/>
    </source>
</evidence>
<dbReference type="Proteomes" id="UP000054516">
    <property type="component" value="Unassembled WGS sequence"/>
</dbReference>
<evidence type="ECO:0000256" key="6">
    <source>
        <dbReference type="RuleBase" id="RU000461"/>
    </source>
</evidence>
<dbReference type="EMBL" id="DF977501">
    <property type="protein sequence ID" value="GAW26922.1"/>
    <property type="molecule type" value="Genomic_DNA"/>
</dbReference>
<dbReference type="InterPro" id="IPR001128">
    <property type="entry name" value="Cyt_P450"/>
</dbReference>
<keyword evidence="8" id="KW-1185">Reference proteome</keyword>